<evidence type="ECO:0000313" key="2">
    <source>
        <dbReference type="EMBL" id="GAW26978.1"/>
    </source>
</evidence>
<proteinExistence type="predicted"/>
<reference evidence="2" key="1">
    <citation type="submission" date="2016-03" db="EMBL/GenBank/DDBJ databases">
        <title>Draft genome sequence of Rosellinia necatrix.</title>
        <authorList>
            <person name="Kanematsu S."/>
        </authorList>
    </citation>
    <scope>NUCLEOTIDE SEQUENCE [LARGE SCALE GENOMIC DNA]</scope>
    <source>
        <strain evidence="2">W97</strain>
    </source>
</reference>
<protein>
    <submittedName>
        <fullName evidence="2">Uncharacterized protein</fullName>
    </submittedName>
</protein>
<feature type="compositionally biased region" description="Polar residues" evidence="1">
    <location>
        <begin position="1"/>
        <end position="10"/>
    </location>
</feature>
<accession>A0A1S8AA67</accession>
<name>A0A1S8AA67_ROSNE</name>
<dbReference type="Proteomes" id="UP000054516">
    <property type="component" value="Unassembled WGS sequence"/>
</dbReference>
<keyword evidence="3" id="KW-1185">Reference proteome</keyword>
<organism evidence="2">
    <name type="scientific">Rosellinia necatrix</name>
    <name type="common">White root-rot fungus</name>
    <dbReference type="NCBI Taxonomy" id="77044"/>
    <lineage>
        <taxon>Eukaryota</taxon>
        <taxon>Fungi</taxon>
        <taxon>Dikarya</taxon>
        <taxon>Ascomycota</taxon>
        <taxon>Pezizomycotina</taxon>
        <taxon>Sordariomycetes</taxon>
        <taxon>Xylariomycetidae</taxon>
        <taxon>Xylariales</taxon>
        <taxon>Xylariaceae</taxon>
        <taxon>Rosellinia</taxon>
    </lineage>
</organism>
<sequence length="65" mass="7376">MAPGALSNSLARRAELRVRPNPHRGHPTPLIAGLDRHWCHWRGRVAGSHWCLKSHEKLILIQELA</sequence>
<evidence type="ECO:0000313" key="3">
    <source>
        <dbReference type="Proteomes" id="UP000054516"/>
    </source>
</evidence>
<feature type="region of interest" description="Disordered" evidence="1">
    <location>
        <begin position="1"/>
        <end position="28"/>
    </location>
</feature>
<dbReference type="AlphaFoldDB" id="A0A1S8AA67"/>
<evidence type="ECO:0000256" key="1">
    <source>
        <dbReference type="SAM" id="MobiDB-lite"/>
    </source>
</evidence>
<gene>
    <name evidence="2" type="ORF">SAMD00023353_6000310</name>
</gene>
<dbReference type="EMBL" id="DF977505">
    <property type="protein sequence ID" value="GAW26978.1"/>
    <property type="molecule type" value="Genomic_DNA"/>
</dbReference>